<evidence type="ECO:0000256" key="1">
    <source>
        <dbReference type="SAM" id="SignalP"/>
    </source>
</evidence>
<feature type="chain" id="PRO_5002227417" evidence="1">
    <location>
        <begin position="21"/>
        <end position="86"/>
    </location>
</feature>
<protein>
    <submittedName>
        <fullName evidence="2">Uncharacterized protein</fullName>
    </submittedName>
</protein>
<evidence type="ECO:0000313" key="3">
    <source>
        <dbReference type="Proteomes" id="UP000032049"/>
    </source>
</evidence>
<organism evidence="2 3">
    <name type="scientific">Pedobacter lusitanus</name>
    <dbReference type="NCBI Taxonomy" id="1503925"/>
    <lineage>
        <taxon>Bacteria</taxon>
        <taxon>Pseudomonadati</taxon>
        <taxon>Bacteroidota</taxon>
        <taxon>Sphingobacteriia</taxon>
        <taxon>Sphingobacteriales</taxon>
        <taxon>Sphingobacteriaceae</taxon>
        <taxon>Pedobacter</taxon>
    </lineage>
</organism>
<name>A0A0D0GEM1_9SPHI</name>
<reference evidence="2 3" key="1">
    <citation type="submission" date="2015-01" db="EMBL/GenBank/DDBJ databases">
        <title>Draft genome sequence of Pedobacter sp. NL19 isolated from sludge of an effluent treatment pond in an abandoned uranium mine.</title>
        <authorList>
            <person name="Santos T."/>
            <person name="Caetano T."/>
            <person name="Covas C."/>
            <person name="Cruz A."/>
            <person name="Mendo S."/>
        </authorList>
    </citation>
    <scope>NUCLEOTIDE SEQUENCE [LARGE SCALE GENOMIC DNA]</scope>
    <source>
        <strain evidence="2 3">NL19</strain>
    </source>
</reference>
<gene>
    <name evidence="2" type="ORF">TH53_25345</name>
</gene>
<dbReference type="STRING" id="1503925.TH53_25345"/>
<evidence type="ECO:0000313" key="2">
    <source>
        <dbReference type="EMBL" id="KIO74625.1"/>
    </source>
</evidence>
<accession>A0A0D0GEM1</accession>
<proteinExistence type="predicted"/>
<keyword evidence="3" id="KW-1185">Reference proteome</keyword>
<dbReference type="RefSeq" id="WP_041887086.1">
    <property type="nucleotide sequence ID" value="NZ_CP157278.1"/>
</dbReference>
<dbReference type="Proteomes" id="UP000032049">
    <property type="component" value="Unassembled WGS sequence"/>
</dbReference>
<sequence length="86" mass="9370">MKIKLFLLLFLSLGVVAVNAQTYSISKTVNIFGDTIHTYKDRSGKNIAMVTRSTDIFGNSVTSVNSAEDPESVKLLIKLLLGSGDY</sequence>
<dbReference type="AlphaFoldDB" id="A0A0D0GEM1"/>
<comment type="caution">
    <text evidence="2">The sequence shown here is derived from an EMBL/GenBank/DDBJ whole genome shotgun (WGS) entry which is preliminary data.</text>
</comment>
<dbReference type="OrthoDB" id="795132at2"/>
<feature type="signal peptide" evidence="1">
    <location>
        <begin position="1"/>
        <end position="20"/>
    </location>
</feature>
<keyword evidence="1" id="KW-0732">Signal</keyword>
<dbReference type="EMBL" id="JXRA01000153">
    <property type="protein sequence ID" value="KIO74625.1"/>
    <property type="molecule type" value="Genomic_DNA"/>
</dbReference>